<dbReference type="Proteomes" id="UP001597560">
    <property type="component" value="Unassembled WGS sequence"/>
</dbReference>
<protein>
    <submittedName>
        <fullName evidence="2">Nuclear transport factor 2 family protein</fullName>
    </submittedName>
</protein>
<dbReference type="Pfam" id="PF12680">
    <property type="entry name" value="SnoaL_2"/>
    <property type="match status" value="1"/>
</dbReference>
<evidence type="ECO:0000259" key="1">
    <source>
        <dbReference type="Pfam" id="PF12680"/>
    </source>
</evidence>
<dbReference type="SUPFAM" id="SSF54427">
    <property type="entry name" value="NTF2-like"/>
    <property type="match status" value="1"/>
</dbReference>
<evidence type="ECO:0000313" key="3">
    <source>
        <dbReference type="Proteomes" id="UP001597560"/>
    </source>
</evidence>
<accession>A0ABW6B2G1</accession>
<dbReference type="InterPro" id="IPR037401">
    <property type="entry name" value="SnoaL-like"/>
</dbReference>
<organism evidence="2 3">
    <name type="scientific">Olivibacter jilunii</name>
    <dbReference type="NCBI Taxonomy" id="985016"/>
    <lineage>
        <taxon>Bacteria</taxon>
        <taxon>Pseudomonadati</taxon>
        <taxon>Bacteroidota</taxon>
        <taxon>Sphingobacteriia</taxon>
        <taxon>Sphingobacteriales</taxon>
        <taxon>Sphingobacteriaceae</taxon>
        <taxon>Olivibacter</taxon>
    </lineage>
</organism>
<sequence>MKTIATAQSAQTKDVVYNYMEALANRDLTKIMRLFAESVDWYIPGNFSRASWLGKRSAKSEIRMFFEDLWSNTKPLTASIQYLFVDDEVAIVVGEFSTKMLPTDQVVDSLFSILIRVQEGLISQYRLLEDSYAVSEALGGSN</sequence>
<comment type="caution">
    <text evidence="2">The sequence shown here is derived from an EMBL/GenBank/DDBJ whole genome shotgun (WGS) entry which is preliminary data.</text>
</comment>
<dbReference type="Gene3D" id="3.10.450.50">
    <property type="match status" value="1"/>
</dbReference>
<dbReference type="InterPro" id="IPR032710">
    <property type="entry name" value="NTF2-like_dom_sf"/>
</dbReference>
<proteinExistence type="predicted"/>
<keyword evidence="3" id="KW-1185">Reference proteome</keyword>
<name>A0ABW6B2G1_9SPHI</name>
<evidence type="ECO:0000313" key="2">
    <source>
        <dbReference type="EMBL" id="MFD2962673.1"/>
    </source>
</evidence>
<feature type="domain" description="SnoaL-like" evidence="1">
    <location>
        <begin position="18"/>
        <end position="124"/>
    </location>
</feature>
<dbReference type="RefSeq" id="WP_377610909.1">
    <property type="nucleotide sequence ID" value="NZ_JBHUPA010000007.1"/>
</dbReference>
<dbReference type="EMBL" id="JBHUPA010000007">
    <property type="protein sequence ID" value="MFD2962673.1"/>
    <property type="molecule type" value="Genomic_DNA"/>
</dbReference>
<reference evidence="3" key="1">
    <citation type="journal article" date="2019" name="Int. J. Syst. Evol. Microbiol.">
        <title>The Global Catalogue of Microorganisms (GCM) 10K type strain sequencing project: providing services to taxonomists for standard genome sequencing and annotation.</title>
        <authorList>
            <consortium name="The Broad Institute Genomics Platform"/>
            <consortium name="The Broad Institute Genome Sequencing Center for Infectious Disease"/>
            <person name="Wu L."/>
            <person name="Ma J."/>
        </authorList>
    </citation>
    <scope>NUCLEOTIDE SEQUENCE [LARGE SCALE GENOMIC DNA]</scope>
    <source>
        <strain evidence="3">KCTC 23098</strain>
    </source>
</reference>
<gene>
    <name evidence="2" type="ORF">ACFS6J_12805</name>
</gene>